<name>A0AAV4MIQ3_CAEEX</name>
<protein>
    <submittedName>
        <fullName evidence="1">Uncharacterized protein</fullName>
    </submittedName>
</protein>
<dbReference type="Proteomes" id="UP001054945">
    <property type="component" value="Unassembled WGS sequence"/>
</dbReference>
<dbReference type="EMBL" id="BPLR01002291">
    <property type="protein sequence ID" value="GIX72203.1"/>
    <property type="molecule type" value="Genomic_DNA"/>
</dbReference>
<evidence type="ECO:0000313" key="2">
    <source>
        <dbReference type="Proteomes" id="UP001054945"/>
    </source>
</evidence>
<keyword evidence="2" id="KW-1185">Reference proteome</keyword>
<reference evidence="1 2" key="1">
    <citation type="submission" date="2021-06" db="EMBL/GenBank/DDBJ databases">
        <title>Caerostris extrusa draft genome.</title>
        <authorList>
            <person name="Kono N."/>
            <person name="Arakawa K."/>
        </authorList>
    </citation>
    <scope>NUCLEOTIDE SEQUENCE [LARGE SCALE GENOMIC DNA]</scope>
</reference>
<organism evidence="1 2">
    <name type="scientific">Caerostris extrusa</name>
    <name type="common">Bark spider</name>
    <name type="synonym">Caerostris bankana</name>
    <dbReference type="NCBI Taxonomy" id="172846"/>
    <lineage>
        <taxon>Eukaryota</taxon>
        <taxon>Metazoa</taxon>
        <taxon>Ecdysozoa</taxon>
        <taxon>Arthropoda</taxon>
        <taxon>Chelicerata</taxon>
        <taxon>Arachnida</taxon>
        <taxon>Araneae</taxon>
        <taxon>Araneomorphae</taxon>
        <taxon>Entelegynae</taxon>
        <taxon>Araneoidea</taxon>
        <taxon>Araneidae</taxon>
        <taxon>Caerostris</taxon>
    </lineage>
</organism>
<accession>A0AAV4MIQ3</accession>
<evidence type="ECO:0000313" key="1">
    <source>
        <dbReference type="EMBL" id="GIX72203.1"/>
    </source>
</evidence>
<gene>
    <name evidence="1" type="ORF">CEXT_775311</name>
</gene>
<sequence>MSSDVIAFPVDPIARRLAAEISNFEERAFDNMSSDVIAFPAENVFSLARRLGLGGVAVTTGDIFSVVKKI</sequence>
<dbReference type="AlphaFoldDB" id="A0AAV4MIQ3"/>
<comment type="caution">
    <text evidence="1">The sequence shown here is derived from an EMBL/GenBank/DDBJ whole genome shotgun (WGS) entry which is preliminary data.</text>
</comment>
<proteinExistence type="predicted"/>